<dbReference type="Proteomes" id="UP000235786">
    <property type="component" value="Unassembled WGS sequence"/>
</dbReference>
<dbReference type="PRINTS" id="PR00719">
    <property type="entry name" value="LMWPTPASE"/>
</dbReference>
<dbReference type="InterPro" id="IPR002115">
    <property type="entry name" value="Tyr_Pase_low_mol_wt_mml"/>
</dbReference>
<feature type="active site" description="Nucleophile" evidence="8">
    <location>
        <position position="14"/>
    </location>
</feature>
<comment type="catalytic activity">
    <reaction evidence="1">
        <text>a phosphate monoester + H2O = an alcohol + phosphate</text>
        <dbReference type="Rhea" id="RHEA:15017"/>
        <dbReference type="ChEBI" id="CHEBI:15377"/>
        <dbReference type="ChEBI" id="CHEBI:30879"/>
        <dbReference type="ChEBI" id="CHEBI:43474"/>
        <dbReference type="ChEBI" id="CHEBI:67140"/>
        <dbReference type="EC" id="3.1.3.2"/>
    </reaction>
</comment>
<dbReference type="Gene3D" id="3.40.50.2300">
    <property type="match status" value="1"/>
</dbReference>
<accession>A0A2J6S0P5</accession>
<sequence length="167" mass="18780">MASTPEPISVLFVCLGNICRSTMAEGIFRSIVSKPPYEGLISEIDSCGTGAYHTGSSPDSRTMSTLEDNGITDYDHAARKVHASDFQKFDFIFAMDRDNLRDLQRLHQRAGLGKASVKLFGEYSGKKRAEEVDDPYYGGRDGFEEAYQQLTRFTRNFLKEKFPEIEA</sequence>
<dbReference type="AlphaFoldDB" id="A0A2J6S0P5"/>
<evidence type="ECO:0000256" key="6">
    <source>
        <dbReference type="ARBA" id="ARBA00022912"/>
    </source>
</evidence>
<evidence type="ECO:0000256" key="1">
    <source>
        <dbReference type="ARBA" id="ARBA00000032"/>
    </source>
</evidence>
<evidence type="ECO:0000256" key="3">
    <source>
        <dbReference type="ARBA" id="ARBA00011063"/>
    </source>
</evidence>
<comment type="similarity">
    <text evidence="3">Belongs to the low molecular weight phosphotyrosine protein phosphatase family.</text>
</comment>
<keyword evidence="11" id="KW-1185">Reference proteome</keyword>
<evidence type="ECO:0000256" key="4">
    <source>
        <dbReference type="ARBA" id="ARBA00022490"/>
    </source>
</evidence>
<dbReference type="CDD" id="cd16343">
    <property type="entry name" value="LMWPTP"/>
    <property type="match status" value="1"/>
</dbReference>
<feature type="domain" description="Phosphotyrosine protein phosphatase I" evidence="9">
    <location>
        <begin position="8"/>
        <end position="160"/>
    </location>
</feature>
<dbReference type="SMART" id="SM00226">
    <property type="entry name" value="LMWPc"/>
    <property type="match status" value="1"/>
</dbReference>
<proteinExistence type="inferred from homology"/>
<dbReference type="OrthoDB" id="3388at2759"/>
<comment type="subcellular location">
    <subcellularLocation>
        <location evidence="2">Cytoplasm</location>
    </subcellularLocation>
</comment>
<dbReference type="InterPro" id="IPR036196">
    <property type="entry name" value="Ptyr_pPase_sf"/>
</dbReference>
<gene>
    <name evidence="10" type="ORF">L207DRAFT_525684</name>
</gene>
<evidence type="ECO:0000256" key="2">
    <source>
        <dbReference type="ARBA" id="ARBA00004496"/>
    </source>
</evidence>
<dbReference type="GO" id="GO:0005737">
    <property type="term" value="C:cytoplasm"/>
    <property type="evidence" value="ECO:0007669"/>
    <property type="project" value="UniProtKB-SubCell"/>
</dbReference>
<dbReference type="SUPFAM" id="SSF52788">
    <property type="entry name" value="Phosphotyrosine protein phosphatases I"/>
    <property type="match status" value="1"/>
</dbReference>
<dbReference type="GO" id="GO:0003993">
    <property type="term" value="F:acid phosphatase activity"/>
    <property type="evidence" value="ECO:0007669"/>
    <property type="project" value="UniProtKB-EC"/>
</dbReference>
<dbReference type="InterPro" id="IPR050438">
    <property type="entry name" value="LMW_PTPase"/>
</dbReference>
<organism evidence="10 11">
    <name type="scientific">Hyaloscypha variabilis (strain UAMH 11265 / GT02V1 / F)</name>
    <name type="common">Meliniomyces variabilis</name>
    <dbReference type="NCBI Taxonomy" id="1149755"/>
    <lineage>
        <taxon>Eukaryota</taxon>
        <taxon>Fungi</taxon>
        <taxon>Dikarya</taxon>
        <taxon>Ascomycota</taxon>
        <taxon>Pezizomycotina</taxon>
        <taxon>Leotiomycetes</taxon>
        <taxon>Helotiales</taxon>
        <taxon>Hyaloscyphaceae</taxon>
        <taxon>Hyaloscypha</taxon>
        <taxon>Hyaloscypha variabilis</taxon>
    </lineage>
</organism>
<evidence type="ECO:0000256" key="5">
    <source>
        <dbReference type="ARBA" id="ARBA00022801"/>
    </source>
</evidence>
<protein>
    <submittedName>
        <fullName evidence="10">Low molecular weight phosphotyrosine protein phosphatase</fullName>
    </submittedName>
</protein>
<dbReference type="GO" id="GO:0004726">
    <property type="term" value="F:non-membrane spanning protein tyrosine phosphatase activity"/>
    <property type="evidence" value="ECO:0007669"/>
    <property type="project" value="InterPro"/>
</dbReference>
<comment type="catalytic activity">
    <reaction evidence="7">
        <text>O-phospho-L-tyrosyl-[protein] + H2O = L-tyrosyl-[protein] + phosphate</text>
        <dbReference type="Rhea" id="RHEA:10684"/>
        <dbReference type="Rhea" id="RHEA-COMP:10136"/>
        <dbReference type="Rhea" id="RHEA-COMP:20101"/>
        <dbReference type="ChEBI" id="CHEBI:15377"/>
        <dbReference type="ChEBI" id="CHEBI:43474"/>
        <dbReference type="ChEBI" id="CHEBI:46858"/>
        <dbReference type="ChEBI" id="CHEBI:61978"/>
        <dbReference type="EC" id="3.1.3.48"/>
    </reaction>
</comment>
<dbReference type="PANTHER" id="PTHR11717:SF7">
    <property type="entry name" value="LOW MOLECULAR WEIGHT PHOSPHOTYROSINE PROTEIN PHOSPHATASE"/>
    <property type="match status" value="1"/>
</dbReference>
<keyword evidence="4" id="KW-0963">Cytoplasm</keyword>
<evidence type="ECO:0000313" key="11">
    <source>
        <dbReference type="Proteomes" id="UP000235786"/>
    </source>
</evidence>
<dbReference type="PANTHER" id="PTHR11717">
    <property type="entry name" value="LOW MOLECULAR WEIGHT PROTEIN TYROSINE PHOSPHATASE"/>
    <property type="match status" value="1"/>
</dbReference>
<evidence type="ECO:0000259" key="9">
    <source>
        <dbReference type="SMART" id="SM00226"/>
    </source>
</evidence>
<dbReference type="FunFam" id="3.40.50.2300:FF:000105">
    <property type="entry name" value="Low molecular weight phosphotyrosine protein"/>
    <property type="match status" value="1"/>
</dbReference>
<dbReference type="InterPro" id="IPR017867">
    <property type="entry name" value="Tyr_phospatase_low_mol_wt"/>
</dbReference>
<dbReference type="PRINTS" id="PR00720">
    <property type="entry name" value="MAMMALPTPASE"/>
</dbReference>
<keyword evidence="6" id="KW-0904">Protein phosphatase</keyword>
<dbReference type="STRING" id="1149755.A0A2J6S0P5"/>
<dbReference type="Pfam" id="PF01451">
    <property type="entry name" value="LMWPc"/>
    <property type="match status" value="1"/>
</dbReference>
<reference evidence="10 11" key="1">
    <citation type="submission" date="2016-04" db="EMBL/GenBank/DDBJ databases">
        <title>A degradative enzymes factory behind the ericoid mycorrhizal symbiosis.</title>
        <authorList>
            <consortium name="DOE Joint Genome Institute"/>
            <person name="Martino E."/>
            <person name="Morin E."/>
            <person name="Grelet G."/>
            <person name="Kuo A."/>
            <person name="Kohler A."/>
            <person name="Daghino S."/>
            <person name="Barry K."/>
            <person name="Choi C."/>
            <person name="Cichocki N."/>
            <person name="Clum A."/>
            <person name="Copeland A."/>
            <person name="Hainaut M."/>
            <person name="Haridas S."/>
            <person name="Labutti K."/>
            <person name="Lindquist E."/>
            <person name="Lipzen A."/>
            <person name="Khouja H.-R."/>
            <person name="Murat C."/>
            <person name="Ohm R."/>
            <person name="Olson A."/>
            <person name="Spatafora J."/>
            <person name="Veneault-Fourrey C."/>
            <person name="Henrissat B."/>
            <person name="Grigoriev I."/>
            <person name="Martin F."/>
            <person name="Perotto S."/>
        </authorList>
    </citation>
    <scope>NUCLEOTIDE SEQUENCE [LARGE SCALE GENOMIC DNA]</scope>
    <source>
        <strain evidence="10 11">F</strain>
    </source>
</reference>
<name>A0A2J6S0P5_HYAVF</name>
<feature type="active site" evidence="8">
    <location>
        <position position="20"/>
    </location>
</feature>
<evidence type="ECO:0000256" key="7">
    <source>
        <dbReference type="ARBA" id="ARBA00051722"/>
    </source>
</evidence>
<evidence type="ECO:0000313" key="10">
    <source>
        <dbReference type="EMBL" id="PMD44346.1"/>
    </source>
</evidence>
<keyword evidence="5" id="KW-0378">Hydrolase</keyword>
<evidence type="ECO:0000256" key="8">
    <source>
        <dbReference type="PIRSR" id="PIRSR617867-1"/>
    </source>
</evidence>
<dbReference type="EMBL" id="KZ613941">
    <property type="protein sequence ID" value="PMD44346.1"/>
    <property type="molecule type" value="Genomic_DNA"/>
</dbReference>
<dbReference type="InterPro" id="IPR023485">
    <property type="entry name" value="Ptyr_pPase"/>
</dbReference>
<feature type="active site" description="Proton donor" evidence="8">
    <location>
        <position position="134"/>
    </location>
</feature>